<dbReference type="AlphaFoldDB" id="A0AAW1RMZ4"/>
<proteinExistence type="predicted"/>
<protein>
    <submittedName>
        <fullName evidence="1">Uncharacterized protein</fullName>
    </submittedName>
</protein>
<name>A0AAW1RMZ4_9CHLO</name>
<reference evidence="1 2" key="1">
    <citation type="journal article" date="2024" name="Nat. Commun.">
        <title>Phylogenomics reveals the evolutionary origins of lichenization in chlorophyte algae.</title>
        <authorList>
            <person name="Puginier C."/>
            <person name="Libourel C."/>
            <person name="Otte J."/>
            <person name="Skaloud P."/>
            <person name="Haon M."/>
            <person name="Grisel S."/>
            <person name="Petersen M."/>
            <person name="Berrin J.G."/>
            <person name="Delaux P.M."/>
            <person name="Dal Grande F."/>
            <person name="Keller J."/>
        </authorList>
    </citation>
    <scope>NUCLEOTIDE SEQUENCE [LARGE SCALE GENOMIC DNA]</scope>
    <source>
        <strain evidence="1 2">SAG 245.80</strain>
    </source>
</reference>
<evidence type="ECO:0000313" key="2">
    <source>
        <dbReference type="Proteomes" id="UP001445335"/>
    </source>
</evidence>
<sequence>MQQRILLLQSPRRMQAPSRLAELVTPLSAHFLEAAASTLEHLLLYDTAVGAVQEASAQAGEAAAALAQRCVMLARELRGTDLLAERTRRLRRSLDTLEALVTRLLLS</sequence>
<organism evidence="1 2">
    <name type="scientific">Elliptochloris bilobata</name>
    <dbReference type="NCBI Taxonomy" id="381761"/>
    <lineage>
        <taxon>Eukaryota</taxon>
        <taxon>Viridiplantae</taxon>
        <taxon>Chlorophyta</taxon>
        <taxon>core chlorophytes</taxon>
        <taxon>Trebouxiophyceae</taxon>
        <taxon>Trebouxiophyceae incertae sedis</taxon>
        <taxon>Elliptochloris clade</taxon>
        <taxon>Elliptochloris</taxon>
    </lineage>
</organism>
<evidence type="ECO:0000313" key="1">
    <source>
        <dbReference type="EMBL" id="KAK9835126.1"/>
    </source>
</evidence>
<comment type="caution">
    <text evidence="1">The sequence shown here is derived from an EMBL/GenBank/DDBJ whole genome shotgun (WGS) entry which is preliminary data.</text>
</comment>
<gene>
    <name evidence="1" type="ORF">WJX81_000137</name>
</gene>
<dbReference type="EMBL" id="JALJOU010000029">
    <property type="protein sequence ID" value="KAK9835126.1"/>
    <property type="molecule type" value="Genomic_DNA"/>
</dbReference>
<dbReference type="Proteomes" id="UP001445335">
    <property type="component" value="Unassembled WGS sequence"/>
</dbReference>
<accession>A0AAW1RMZ4</accession>
<keyword evidence="2" id="KW-1185">Reference proteome</keyword>